<evidence type="ECO:0000313" key="1">
    <source>
        <dbReference type="EMBL" id="RAW24360.1"/>
    </source>
</evidence>
<dbReference type="AlphaFoldDB" id="A0A329RIW0"/>
<organism evidence="1 2">
    <name type="scientific">Phytophthora cactorum</name>
    <dbReference type="NCBI Taxonomy" id="29920"/>
    <lineage>
        <taxon>Eukaryota</taxon>
        <taxon>Sar</taxon>
        <taxon>Stramenopiles</taxon>
        <taxon>Oomycota</taxon>
        <taxon>Peronosporomycetes</taxon>
        <taxon>Peronosporales</taxon>
        <taxon>Peronosporaceae</taxon>
        <taxon>Phytophthora</taxon>
    </lineage>
</organism>
<proteinExistence type="predicted"/>
<gene>
    <name evidence="1" type="ORF">PC110_g19210</name>
</gene>
<comment type="caution">
    <text evidence="1">The sequence shown here is derived from an EMBL/GenBank/DDBJ whole genome shotgun (WGS) entry which is preliminary data.</text>
</comment>
<reference evidence="1 2" key="1">
    <citation type="submission" date="2018-01" db="EMBL/GenBank/DDBJ databases">
        <title>Draft genome of the strawberry crown rot pathogen Phytophthora cactorum.</title>
        <authorList>
            <person name="Armitage A.D."/>
            <person name="Lysoe E."/>
            <person name="Nellist C.F."/>
            <person name="Harrison R.J."/>
            <person name="Brurberg M.B."/>
        </authorList>
    </citation>
    <scope>NUCLEOTIDE SEQUENCE [LARGE SCALE GENOMIC DNA]</scope>
    <source>
        <strain evidence="1 2">10300</strain>
    </source>
</reference>
<protein>
    <submittedName>
        <fullName evidence="1">Uncharacterized protein</fullName>
    </submittedName>
</protein>
<dbReference type="EMBL" id="MJFZ01000897">
    <property type="protein sequence ID" value="RAW24360.1"/>
    <property type="molecule type" value="Genomic_DNA"/>
</dbReference>
<accession>A0A329RIW0</accession>
<keyword evidence="2" id="KW-1185">Reference proteome</keyword>
<name>A0A329RIW0_9STRA</name>
<dbReference type="VEuPathDB" id="FungiDB:PC110_g19210"/>
<sequence>MSTDLDWEVVGQNSTILKKNNAKETQAAEALTMGRLMHVQERKIEIWEDAWKAHASLLELVGLCIRPRTRPCPIDRVVESVKCQRLHTQAAALPVDD</sequence>
<dbReference type="Proteomes" id="UP000251314">
    <property type="component" value="Unassembled WGS sequence"/>
</dbReference>
<evidence type="ECO:0000313" key="2">
    <source>
        <dbReference type="Proteomes" id="UP000251314"/>
    </source>
</evidence>